<organism evidence="3 4">
    <name type="scientific">Bodo saltans</name>
    <name type="common">Flagellated protozoan</name>
    <dbReference type="NCBI Taxonomy" id="75058"/>
    <lineage>
        <taxon>Eukaryota</taxon>
        <taxon>Discoba</taxon>
        <taxon>Euglenozoa</taxon>
        <taxon>Kinetoplastea</taxon>
        <taxon>Metakinetoplastina</taxon>
        <taxon>Eubodonida</taxon>
        <taxon>Bodonidae</taxon>
        <taxon>Bodo</taxon>
    </lineage>
</organism>
<evidence type="ECO:0000256" key="2">
    <source>
        <dbReference type="SAM" id="MobiDB-lite"/>
    </source>
</evidence>
<evidence type="ECO:0008006" key="5">
    <source>
        <dbReference type="Google" id="ProtNLM"/>
    </source>
</evidence>
<dbReference type="PANTHER" id="PTHR14845:SF0">
    <property type="entry name" value="DUF4515 DOMAIN-CONTAINING PROTEIN"/>
    <property type="match status" value="1"/>
</dbReference>
<dbReference type="AlphaFoldDB" id="A0A0S4JCG1"/>
<proteinExistence type="predicted"/>
<dbReference type="VEuPathDB" id="TriTrypDB:BSAL_20005"/>
<feature type="coiled-coil region" evidence="1">
    <location>
        <begin position="57"/>
        <end position="84"/>
    </location>
</feature>
<dbReference type="OMA" id="RNIDSIM"/>
<sequence length="623" mass="70413">MSEQKNKVTSPRGGKSGAKKEAEVLPDTQMMDLMLQEKQIVATTFANLELSNTKSALSKFMELYEVAKRENEALRSQLRERDEDSIQVLEYLRMELATKTTALDSVERQLKNQAEANEKNITSVTSSLREQIATKDEQLSSLNQSIIRLRKELEDLSVFSRERQELLLEVECSKESHQAMIAKYERELTKLRFQTIEEKVKLKAAESEMTKKFNAEVDARATILVDVKAKSIHENNKNLAHDKALLEKEVSDLVTLTTEVQAELKEAQRCGEIDVRLQQEAMRHAAKLNKVARESDAKAQLLEAKCLSMTADNEMRLERERRDRVVEVEQLKSTISSLSTNLERHRHELIRTRQLSRTLIAQRSELENFFYDALEDVKHMRSDTETKLSPRLAPSSSIMSHTRGTSARNWHDLTERHKSTKTFSVTPMEVLPMDVRRSSPRQQSRAIRSSTVGTSSARSVRSTDRYQLPELAHSRTEQPHLGGGVFITSPRTGDPEEAPAIPSLRDDPDHHDMFEAPEADAQRFTDLSWGEKELVIRSLLFYVNQMFYQRRAEGGDTDAVPVPPVALPSQLSHRATSGNSAVGRLPLSITENRSMGPTPVSIPTLPPRPPLTGKAVRTPSAAM</sequence>
<feature type="coiled-coil region" evidence="1">
    <location>
        <begin position="132"/>
        <end position="194"/>
    </location>
</feature>
<evidence type="ECO:0000313" key="4">
    <source>
        <dbReference type="Proteomes" id="UP000051952"/>
    </source>
</evidence>
<feature type="region of interest" description="Disordered" evidence="2">
    <location>
        <begin position="591"/>
        <end position="623"/>
    </location>
</feature>
<evidence type="ECO:0000313" key="3">
    <source>
        <dbReference type="EMBL" id="CUG89233.1"/>
    </source>
</evidence>
<keyword evidence="1" id="KW-0175">Coiled coil</keyword>
<reference evidence="4" key="1">
    <citation type="submission" date="2015-09" db="EMBL/GenBank/DDBJ databases">
        <authorList>
            <consortium name="Pathogen Informatics"/>
        </authorList>
    </citation>
    <scope>NUCLEOTIDE SEQUENCE [LARGE SCALE GENOMIC DNA]</scope>
    <source>
        <strain evidence="4">Lake Konstanz</strain>
    </source>
</reference>
<dbReference type="PANTHER" id="PTHR14845">
    <property type="entry name" value="COILED-COIL DOMAIN-CONTAINING 166"/>
    <property type="match status" value="1"/>
</dbReference>
<feature type="region of interest" description="Disordered" evidence="2">
    <location>
        <begin position="435"/>
        <end position="513"/>
    </location>
</feature>
<dbReference type="EMBL" id="CYKH01001716">
    <property type="protein sequence ID" value="CUG89233.1"/>
    <property type="molecule type" value="Genomic_DNA"/>
</dbReference>
<dbReference type="Proteomes" id="UP000051952">
    <property type="component" value="Unassembled WGS sequence"/>
</dbReference>
<evidence type="ECO:0000256" key="1">
    <source>
        <dbReference type="SAM" id="Coils"/>
    </source>
</evidence>
<name>A0A0S4JCG1_BODSA</name>
<dbReference type="OrthoDB" id="441129at2759"/>
<protein>
    <recommendedName>
        <fullName evidence="5">Cilia- and flagella-associated protein 157</fullName>
    </recommendedName>
</protein>
<feature type="compositionally biased region" description="Polar residues" evidence="2">
    <location>
        <begin position="440"/>
        <end position="460"/>
    </location>
</feature>
<keyword evidence="4" id="KW-1185">Reference proteome</keyword>
<feature type="compositionally biased region" description="Basic and acidic residues" evidence="2">
    <location>
        <begin position="504"/>
        <end position="513"/>
    </location>
</feature>
<accession>A0A0S4JCG1</accession>
<feature type="region of interest" description="Disordered" evidence="2">
    <location>
        <begin position="1"/>
        <end position="24"/>
    </location>
</feature>
<gene>
    <name evidence="3" type="ORF">BSAL_20005</name>
</gene>
<feature type="compositionally biased region" description="Polar residues" evidence="2">
    <location>
        <begin position="394"/>
        <end position="406"/>
    </location>
</feature>
<feature type="region of interest" description="Disordered" evidence="2">
    <location>
        <begin position="385"/>
        <end position="406"/>
    </location>
</feature>